<reference evidence="1 2" key="1">
    <citation type="submission" date="2007-10" db="EMBL/GenBank/DDBJ databases">
        <title>Draft genome sequence of Dorea formicigenerans(ATCC 27755).</title>
        <authorList>
            <person name="Sudarsanam P."/>
            <person name="Ley R."/>
            <person name="Guruge J."/>
            <person name="Turnbaugh P.J."/>
            <person name="Mahowald M."/>
            <person name="Liep D."/>
            <person name="Gordon J."/>
        </authorList>
    </citation>
    <scope>NUCLEOTIDE SEQUENCE [LARGE SCALE GENOMIC DNA]</scope>
    <source>
        <strain evidence="1 2">ATCC 27755</strain>
    </source>
</reference>
<dbReference type="InterPro" id="IPR025324">
    <property type="entry name" value="DUF4230"/>
</dbReference>
<dbReference type="Proteomes" id="UP000005359">
    <property type="component" value="Unassembled WGS sequence"/>
</dbReference>
<evidence type="ECO:0008006" key="3">
    <source>
        <dbReference type="Google" id="ProtNLM"/>
    </source>
</evidence>
<evidence type="ECO:0000313" key="2">
    <source>
        <dbReference type="Proteomes" id="UP000005359"/>
    </source>
</evidence>
<comment type="caution">
    <text evidence="1">The sequence shown here is derived from an EMBL/GenBank/DDBJ whole genome shotgun (WGS) entry which is preliminary data.</text>
</comment>
<dbReference type="AlphaFoldDB" id="B0G4T5"/>
<reference evidence="1 2" key="2">
    <citation type="submission" date="2007-10" db="EMBL/GenBank/DDBJ databases">
        <authorList>
            <person name="Fulton L."/>
            <person name="Clifton S."/>
            <person name="Fulton B."/>
            <person name="Xu J."/>
            <person name="Minx P."/>
            <person name="Pepin K.H."/>
            <person name="Johnson M."/>
            <person name="Thiruvilangam P."/>
            <person name="Bhonagiri V."/>
            <person name="Nash W.E."/>
            <person name="Wang C."/>
            <person name="Mardis E.R."/>
            <person name="Wilson R.K."/>
        </authorList>
    </citation>
    <scope>NUCLEOTIDE SEQUENCE [LARGE SCALE GENOMIC DNA]</scope>
    <source>
        <strain evidence="1 2">ATCC 27755</strain>
    </source>
</reference>
<name>B0G4T5_9FIRM</name>
<dbReference type="eggNOG" id="ENOG5033M4E">
    <property type="taxonomic scope" value="Bacteria"/>
</dbReference>
<sequence>MRAQRVRGGESRVEMQFAKWTAEGAVAVVISIGSISAYKYITSPKEESIPLETTLEDAAELTTQKMIISDVFRSTKGTIPLINKNRFLVQYKTTITAGLDVQNAKIKETDDKITITIPHCTIDEDSIKIKSSDLKIYDTNFAIMSVDKEAVMELVGEVEKKAKKKAESDEYGFLENADENAKKVIKGMFENVADGREVVVGFAK</sequence>
<protein>
    <recommendedName>
        <fullName evidence="3">DUF4230 domain-containing protein</fullName>
    </recommendedName>
</protein>
<dbReference type="EMBL" id="AAXA02000012">
    <property type="protein sequence ID" value="EDR47309.1"/>
    <property type="molecule type" value="Genomic_DNA"/>
</dbReference>
<dbReference type="STRING" id="411461.DORFOR_01275"/>
<evidence type="ECO:0000313" key="1">
    <source>
        <dbReference type="EMBL" id="EDR47309.1"/>
    </source>
</evidence>
<dbReference type="GeneID" id="92863241"/>
<accession>B0G4T5</accession>
<dbReference type="RefSeq" id="WP_005332235.1">
    <property type="nucleotide sequence ID" value="NZ_AAXA02000012.1"/>
</dbReference>
<organism evidence="1 2">
    <name type="scientific">Dorea formicigenerans ATCC 27755</name>
    <dbReference type="NCBI Taxonomy" id="411461"/>
    <lineage>
        <taxon>Bacteria</taxon>
        <taxon>Bacillati</taxon>
        <taxon>Bacillota</taxon>
        <taxon>Clostridia</taxon>
        <taxon>Lachnospirales</taxon>
        <taxon>Lachnospiraceae</taxon>
        <taxon>Dorea</taxon>
    </lineage>
</organism>
<gene>
    <name evidence="1" type="ORF">DORFOR_01275</name>
</gene>
<dbReference type="Pfam" id="PF14014">
    <property type="entry name" value="DUF4230"/>
    <property type="match status" value="1"/>
</dbReference>
<dbReference type="PaxDb" id="411461-DORFOR_01275"/>
<proteinExistence type="predicted"/>